<dbReference type="AlphaFoldDB" id="U5DNS6"/>
<evidence type="ECO:0000313" key="3">
    <source>
        <dbReference type="Proteomes" id="UP000016960"/>
    </source>
</evidence>
<proteinExistence type="predicted"/>
<protein>
    <submittedName>
        <fullName evidence="2">Uncharacterized protein</fullName>
    </submittedName>
</protein>
<name>U5DNS6_9CHRO</name>
<gene>
    <name evidence="2" type="ORF">KR51_00019270</name>
</gene>
<evidence type="ECO:0000256" key="1">
    <source>
        <dbReference type="SAM" id="MobiDB-lite"/>
    </source>
</evidence>
<dbReference type="EMBL" id="ASSJ01000049">
    <property type="protein sequence ID" value="ERN41360.1"/>
    <property type="molecule type" value="Genomic_DNA"/>
</dbReference>
<keyword evidence="3" id="KW-1185">Reference proteome</keyword>
<evidence type="ECO:0000313" key="2">
    <source>
        <dbReference type="EMBL" id="ERN41360.1"/>
    </source>
</evidence>
<accession>U5DNS6</accession>
<sequence length="72" mass="7934">MAFNYSSRFPHCKLEPGACGTIVDVCHLDRYKEECADVDGVRILTPTDSWGPLQTQQSRDHAPQSVVRGAGD</sequence>
<feature type="region of interest" description="Disordered" evidence="1">
    <location>
        <begin position="48"/>
        <end position="72"/>
    </location>
</feature>
<dbReference type="InParanoid" id="U5DNS6"/>
<reference evidence="2 3" key="1">
    <citation type="submission" date="2013-05" db="EMBL/GenBank/DDBJ databases">
        <title>Draft genome sequence of Rubidibacter lacunae KORDI 51-2.</title>
        <authorList>
            <person name="Choi D.H."/>
            <person name="Noh J.H."/>
            <person name="Kwon K.-K."/>
            <person name="Lee J.-H."/>
            <person name="Ryu J.-Y."/>
        </authorList>
    </citation>
    <scope>NUCLEOTIDE SEQUENCE [LARGE SCALE GENOMIC DNA]</scope>
    <source>
        <strain evidence="2 3">KORDI 51-2</strain>
    </source>
</reference>
<organism evidence="2 3">
    <name type="scientific">Rubidibacter lacunae KORDI 51-2</name>
    <dbReference type="NCBI Taxonomy" id="582515"/>
    <lineage>
        <taxon>Bacteria</taxon>
        <taxon>Bacillati</taxon>
        <taxon>Cyanobacteriota</taxon>
        <taxon>Cyanophyceae</taxon>
        <taxon>Oscillatoriophycideae</taxon>
        <taxon>Chroococcales</taxon>
        <taxon>Aphanothecaceae</taxon>
        <taxon>Rubidibacter</taxon>
    </lineage>
</organism>
<comment type="caution">
    <text evidence="2">The sequence shown here is derived from an EMBL/GenBank/DDBJ whole genome shotgun (WGS) entry which is preliminary data.</text>
</comment>
<dbReference type="STRING" id="582515.KR51_00019270"/>
<feature type="compositionally biased region" description="Polar residues" evidence="1">
    <location>
        <begin position="48"/>
        <end position="57"/>
    </location>
</feature>
<dbReference type="Proteomes" id="UP000016960">
    <property type="component" value="Unassembled WGS sequence"/>
</dbReference>